<dbReference type="Proteomes" id="UP000641137">
    <property type="component" value="Unassembled WGS sequence"/>
</dbReference>
<feature type="transmembrane region" description="Helical" evidence="1">
    <location>
        <begin position="44"/>
        <end position="67"/>
    </location>
</feature>
<keyword evidence="1" id="KW-0812">Transmembrane</keyword>
<keyword evidence="1" id="KW-1133">Transmembrane helix</keyword>
<dbReference type="EMBL" id="BMZO01000011">
    <property type="protein sequence ID" value="GHC79349.1"/>
    <property type="molecule type" value="Genomic_DNA"/>
</dbReference>
<feature type="transmembrane region" description="Helical" evidence="1">
    <location>
        <begin position="281"/>
        <end position="305"/>
    </location>
</feature>
<organism evidence="2 3">
    <name type="scientific">Limoniibacter endophyticus</name>
    <dbReference type="NCBI Taxonomy" id="1565040"/>
    <lineage>
        <taxon>Bacteria</taxon>
        <taxon>Pseudomonadati</taxon>
        <taxon>Pseudomonadota</taxon>
        <taxon>Alphaproteobacteria</taxon>
        <taxon>Hyphomicrobiales</taxon>
        <taxon>Bartonellaceae</taxon>
        <taxon>Limoniibacter</taxon>
    </lineage>
</organism>
<evidence type="ECO:0000256" key="1">
    <source>
        <dbReference type="SAM" id="Phobius"/>
    </source>
</evidence>
<proteinExistence type="predicted"/>
<protein>
    <recommendedName>
        <fullName evidence="4">Lambda family phage tail tape measure protein</fullName>
    </recommendedName>
</protein>
<dbReference type="RefSeq" id="WP_189492460.1">
    <property type="nucleotide sequence ID" value="NZ_BMZO01000011.1"/>
</dbReference>
<feature type="transmembrane region" description="Helical" evidence="1">
    <location>
        <begin position="317"/>
        <end position="343"/>
    </location>
</feature>
<reference evidence="2" key="2">
    <citation type="submission" date="2020-09" db="EMBL/GenBank/DDBJ databases">
        <authorList>
            <person name="Sun Q."/>
            <person name="Kim S."/>
        </authorList>
    </citation>
    <scope>NUCLEOTIDE SEQUENCE</scope>
    <source>
        <strain evidence="2">KCTC 42097</strain>
    </source>
</reference>
<reference evidence="2" key="1">
    <citation type="journal article" date="2014" name="Int. J. Syst. Evol. Microbiol.">
        <title>Complete genome sequence of Corynebacterium casei LMG S-19264T (=DSM 44701T), isolated from a smear-ripened cheese.</title>
        <authorList>
            <consortium name="US DOE Joint Genome Institute (JGI-PGF)"/>
            <person name="Walter F."/>
            <person name="Albersmeier A."/>
            <person name="Kalinowski J."/>
            <person name="Ruckert C."/>
        </authorList>
    </citation>
    <scope>NUCLEOTIDE SEQUENCE</scope>
    <source>
        <strain evidence="2">KCTC 42097</strain>
    </source>
</reference>
<gene>
    <name evidence="2" type="ORF">GCM10010136_31820</name>
</gene>
<evidence type="ECO:0000313" key="2">
    <source>
        <dbReference type="EMBL" id="GHC79349.1"/>
    </source>
</evidence>
<keyword evidence="1" id="KW-0472">Membrane</keyword>
<name>A0A8J3GIL8_9HYPH</name>
<keyword evidence="3" id="KW-1185">Reference proteome</keyword>
<comment type="caution">
    <text evidence="2">The sequence shown here is derived from an EMBL/GenBank/DDBJ whole genome shotgun (WGS) entry which is preliminary data.</text>
</comment>
<sequence length="756" mass="80105">MDIATLGLRVDSAEVARAEKNLDQFSGAADRAEARSRRLELAAVGMRGAFAALATGLGAAFGIGAFVNAAMNAQTRLDAVAASTRKIDAALKLNGYTWDLTTRKILDFASAQEKLTGRSAQEILDLAPNLASFQFTEQVALRSIQLADDMSAAWGGNLQQNFEGLARALADPVKGFAMLSQRGIQLDADQKKLVKSLMETNRGLEAQGVVFEALESQVKGIAEAGYTPLQRAQDAARKSVEDFFQALVSSKGAGDAIIGTLNAIATISRLLTDNIGGITTALGIFAAGHIISGITSITASIFAMNGAMNLATVSARALSVAMAFLGGPIGAAVMAVAAAYLVLRNNTSEAASAAQIANQAYRTNEQALGNSTSASRTYTAALRDQIAMQVEAARTALITANAQWESAVGRRDAFRGATGMSFAPFEYSADASLKEVNALDFALGRLEDQLAKVDAGMTKAALPSRQFGSELDKVDKAAQRAAKAYQRLVQDAQQFIAQQELEARVLGMTEREANRLRYTQDLLNQAANDNIKLTPKQRQELEGLAVSMANTEDRTNRLRDAFDFAKDTTKGFMTDLRSGLEQGKGFFQSFADAALNALNKIIDKMMDLAIDNFFTSGSSGGGFLGGLLGAVGGLFGVKNDPWAGMRGMSSGGWTGNMAANQMSGHYTHGQEFVVRAGPAAQHRQMLEAMNAGRAIGANNNQPAAANQNGGSSTVEVRLSPDLEARILEQSGQQSVKIVQANEAARQVRYQNGAEFG</sequence>
<dbReference type="AlphaFoldDB" id="A0A8J3GIL8"/>
<evidence type="ECO:0008006" key="4">
    <source>
        <dbReference type="Google" id="ProtNLM"/>
    </source>
</evidence>
<evidence type="ECO:0000313" key="3">
    <source>
        <dbReference type="Proteomes" id="UP000641137"/>
    </source>
</evidence>
<accession>A0A8J3GIL8</accession>